<dbReference type="InParanoid" id="A0A7N2MW20"/>
<sequence>MSREFELRANCLARLEVLSCSAPAGATLQLPFMLHTGEDIEVAELSKVCWLNIEGTIQTIYLSPGTVYEVVFVVKMKDEGICNMRNFSVTLTIIFPRSKSLTRSANLKEKPLGNWIEILVGEFTMLPENVGDISFKLGEYSSDWKKGFVVKCATIRPKNH</sequence>
<dbReference type="EnsemblPlants" id="QL11p010488:mrna">
    <property type="protein sequence ID" value="QL11p010488:mrna"/>
    <property type="gene ID" value="QL11p010488"/>
</dbReference>
<evidence type="ECO:0000313" key="2">
    <source>
        <dbReference type="Proteomes" id="UP000594261"/>
    </source>
</evidence>
<dbReference type="InterPro" id="IPR052147">
    <property type="entry name" value="PP2-like/Lectin"/>
</dbReference>
<proteinExistence type="predicted"/>
<dbReference type="Proteomes" id="UP000594261">
    <property type="component" value="Chromosome 11"/>
</dbReference>
<name>A0A7N2MW20_QUELO</name>
<dbReference type="EMBL" id="LRBV02000011">
    <property type="status" value="NOT_ANNOTATED_CDS"/>
    <property type="molecule type" value="Genomic_DNA"/>
</dbReference>
<dbReference type="Pfam" id="PF14299">
    <property type="entry name" value="PP2"/>
    <property type="match status" value="1"/>
</dbReference>
<reference evidence="1 2" key="1">
    <citation type="journal article" date="2016" name="G3 (Bethesda)">
        <title>First Draft Assembly and Annotation of the Genome of a California Endemic Oak Quercus lobata Nee (Fagaceae).</title>
        <authorList>
            <person name="Sork V.L."/>
            <person name="Fitz-Gibbon S.T."/>
            <person name="Puiu D."/>
            <person name="Crepeau M."/>
            <person name="Gugger P.F."/>
            <person name="Sherman R."/>
            <person name="Stevens K."/>
            <person name="Langley C.H."/>
            <person name="Pellegrini M."/>
            <person name="Salzberg S.L."/>
        </authorList>
    </citation>
    <scope>NUCLEOTIDE SEQUENCE [LARGE SCALE GENOMIC DNA]</scope>
    <source>
        <strain evidence="1 2">cv. SW786</strain>
    </source>
</reference>
<reference evidence="1" key="2">
    <citation type="submission" date="2021-01" db="UniProtKB">
        <authorList>
            <consortium name="EnsemblPlants"/>
        </authorList>
    </citation>
    <scope>IDENTIFICATION</scope>
</reference>
<dbReference type="PANTHER" id="PTHR48478">
    <property type="entry name" value="LECTIN-LIKE"/>
    <property type="match status" value="1"/>
</dbReference>
<evidence type="ECO:0000313" key="1">
    <source>
        <dbReference type="EnsemblPlants" id="QL11p010488:mrna"/>
    </source>
</evidence>
<keyword evidence="2" id="KW-1185">Reference proteome</keyword>
<accession>A0A7N2MW20</accession>
<dbReference type="OMA" id="NRTKERW"/>
<dbReference type="GO" id="GO:0030246">
    <property type="term" value="F:carbohydrate binding"/>
    <property type="evidence" value="ECO:0007669"/>
    <property type="project" value="InterPro"/>
</dbReference>
<dbReference type="InterPro" id="IPR025886">
    <property type="entry name" value="PP2-like"/>
</dbReference>
<evidence type="ECO:0008006" key="3">
    <source>
        <dbReference type="Google" id="ProtNLM"/>
    </source>
</evidence>
<dbReference type="PANTHER" id="PTHR48478:SF1">
    <property type="entry name" value="LECTIN-LIKE"/>
    <property type="match status" value="1"/>
</dbReference>
<dbReference type="AlphaFoldDB" id="A0A7N2MW20"/>
<dbReference type="Gramene" id="QL11p010488:mrna">
    <property type="protein sequence ID" value="QL11p010488:mrna"/>
    <property type="gene ID" value="QL11p010488"/>
</dbReference>
<protein>
    <recommendedName>
        <fullName evidence="3">Phloem protein 2</fullName>
    </recommendedName>
</protein>
<organism evidence="1 2">
    <name type="scientific">Quercus lobata</name>
    <name type="common">Valley oak</name>
    <dbReference type="NCBI Taxonomy" id="97700"/>
    <lineage>
        <taxon>Eukaryota</taxon>
        <taxon>Viridiplantae</taxon>
        <taxon>Streptophyta</taxon>
        <taxon>Embryophyta</taxon>
        <taxon>Tracheophyta</taxon>
        <taxon>Spermatophyta</taxon>
        <taxon>Magnoliopsida</taxon>
        <taxon>eudicotyledons</taxon>
        <taxon>Gunneridae</taxon>
        <taxon>Pentapetalae</taxon>
        <taxon>rosids</taxon>
        <taxon>fabids</taxon>
        <taxon>Fagales</taxon>
        <taxon>Fagaceae</taxon>
        <taxon>Quercus</taxon>
    </lineage>
</organism>